<dbReference type="Proteomes" id="UP001163082">
    <property type="component" value="Chromosome"/>
</dbReference>
<dbReference type="EMBL" id="CP080627">
    <property type="protein sequence ID" value="UYV20603.1"/>
    <property type="molecule type" value="Genomic_DNA"/>
</dbReference>
<evidence type="ECO:0000313" key="2">
    <source>
        <dbReference type="Proteomes" id="UP001163082"/>
    </source>
</evidence>
<organism evidence="1 2">
    <name type="scientific">Halomonas qaidamensis</name>
    <dbReference type="NCBI Taxonomy" id="2866211"/>
    <lineage>
        <taxon>Bacteria</taxon>
        <taxon>Pseudomonadati</taxon>
        <taxon>Pseudomonadota</taxon>
        <taxon>Gammaproteobacteria</taxon>
        <taxon>Oceanospirillales</taxon>
        <taxon>Halomonadaceae</taxon>
        <taxon>Halomonas</taxon>
    </lineage>
</organism>
<accession>A0ABY6JTL8</accession>
<protein>
    <submittedName>
        <fullName evidence="1">Uncharacterized protein</fullName>
    </submittedName>
</protein>
<dbReference type="RefSeq" id="WP_264431277.1">
    <property type="nucleotide sequence ID" value="NZ_CP080627.1"/>
</dbReference>
<gene>
    <name evidence="1" type="ORF">K1Y77_08150</name>
</gene>
<name>A0ABY6JTL8_9GAMM</name>
<reference evidence="1 2" key="1">
    <citation type="journal article" date="2022" name="Antonie Van Leeuwenhoek">
        <title>Whole genome sequencing of the halophilic Halomonas qaidamensis XH36, a novel species strain with high ectoine production.</title>
        <authorList>
            <person name="Zhang T."/>
            <person name="Cui T."/>
            <person name="Cao Y."/>
            <person name="Li Y."/>
            <person name="Li F."/>
            <person name="Zhu D."/>
            <person name="Xing J."/>
        </authorList>
    </citation>
    <scope>NUCLEOTIDE SEQUENCE [LARGE SCALE GENOMIC DNA]</scope>
    <source>
        <strain evidence="1 2">XH36</strain>
    </source>
</reference>
<sequence>MTYPLNAIHLRPESSKYPTPVMVVDDLYHVKSKISLSEHIEDAKIVLKNAYFSGNHINSDLPPEENQDPAFLDAYQTALKALKSGQSGTSCEEHIKNTLSTAFQSPYLQSYFSQAMTWLLCSDLLFQSGRELNAWSTLIEYKKSEFKIEIALYEEDKLSVSNRNRASGQNNHQERRYLKPYFFELLASQAPVNGWKAMKTAASKLAPLIFERHMNSGIDADPDTTVTDIETWLTTWLKNDEQCRKQYFTHRRK</sequence>
<keyword evidence="2" id="KW-1185">Reference proteome</keyword>
<evidence type="ECO:0000313" key="1">
    <source>
        <dbReference type="EMBL" id="UYV20603.1"/>
    </source>
</evidence>
<proteinExistence type="predicted"/>